<feature type="transmembrane region" description="Helical" evidence="1">
    <location>
        <begin position="67"/>
        <end position="86"/>
    </location>
</feature>
<comment type="caution">
    <text evidence="2">The sequence shown here is derived from an EMBL/GenBank/DDBJ whole genome shotgun (WGS) entry which is preliminary data.</text>
</comment>
<reference evidence="2 3" key="1">
    <citation type="journal article" date="2015" name="Nature">
        <title>rRNA introns, odd ribosomes, and small enigmatic genomes across a large radiation of phyla.</title>
        <authorList>
            <person name="Brown C.T."/>
            <person name="Hug L.A."/>
            <person name="Thomas B.C."/>
            <person name="Sharon I."/>
            <person name="Castelle C.J."/>
            <person name="Singh A."/>
            <person name="Wilkins M.J."/>
            <person name="Williams K.H."/>
            <person name="Banfield J.F."/>
        </authorList>
    </citation>
    <scope>NUCLEOTIDE SEQUENCE [LARGE SCALE GENOMIC DNA]</scope>
</reference>
<feature type="transmembrane region" description="Helical" evidence="1">
    <location>
        <begin position="106"/>
        <end position="130"/>
    </location>
</feature>
<sequence>MFFIKKTFLTFLIIFLLFHVLATVYYWYWKFTWLDIPMHFLGGFLTAMLFAYFIYPKLQIINHKTLIAFILFISFSALIGIFWEFYEFFYDIFISSRGFSGVMQYGAADTIADLLMDLSGAFVFSAIFMLSKKYFYSSQE</sequence>
<keyword evidence="1" id="KW-1133">Transmembrane helix</keyword>
<name>A0A0G0IDL9_9BACT</name>
<evidence type="ECO:0000313" key="2">
    <source>
        <dbReference type="EMBL" id="KKQ22339.1"/>
    </source>
</evidence>
<protein>
    <submittedName>
        <fullName evidence="2">Uncharacterized protein</fullName>
    </submittedName>
</protein>
<keyword evidence="1" id="KW-0472">Membrane</keyword>
<dbReference type="Proteomes" id="UP000034044">
    <property type="component" value="Unassembled WGS sequence"/>
</dbReference>
<evidence type="ECO:0000313" key="3">
    <source>
        <dbReference type="Proteomes" id="UP000034044"/>
    </source>
</evidence>
<dbReference type="InterPro" id="IPR014509">
    <property type="entry name" value="YjdF-like"/>
</dbReference>
<feature type="transmembrane region" description="Helical" evidence="1">
    <location>
        <begin position="38"/>
        <end position="55"/>
    </location>
</feature>
<evidence type="ECO:0000256" key="1">
    <source>
        <dbReference type="SAM" id="Phobius"/>
    </source>
</evidence>
<dbReference type="AlphaFoldDB" id="A0A0G0IDL9"/>
<dbReference type="Pfam" id="PF09997">
    <property type="entry name" value="DUF2238"/>
    <property type="match status" value="1"/>
</dbReference>
<keyword evidence="1" id="KW-0812">Transmembrane</keyword>
<dbReference type="EMBL" id="LBSR01000008">
    <property type="protein sequence ID" value="KKQ22339.1"/>
    <property type="molecule type" value="Genomic_DNA"/>
</dbReference>
<proteinExistence type="predicted"/>
<accession>A0A0G0IDL9</accession>
<gene>
    <name evidence="2" type="ORF">US36_C0008G0011</name>
</gene>
<organism evidence="2 3">
    <name type="scientific">Candidatus Wolfebacteria bacterium GW2011_GWC1_37_10</name>
    <dbReference type="NCBI Taxonomy" id="1619010"/>
    <lineage>
        <taxon>Bacteria</taxon>
        <taxon>Candidatus Wolfeibacteriota</taxon>
    </lineage>
</organism>